<comment type="similarity">
    <text evidence="4">Belongs to the methyl-accepting chemotaxis (MCP) protein family.</text>
</comment>
<dbReference type="Proteomes" id="UP000256845">
    <property type="component" value="Unassembled WGS sequence"/>
</dbReference>
<evidence type="ECO:0000256" key="1">
    <source>
        <dbReference type="ARBA" id="ARBA00004429"/>
    </source>
</evidence>
<keyword evidence="7" id="KW-1133">Transmembrane helix</keyword>
<dbReference type="GO" id="GO:0007165">
    <property type="term" value="P:signal transduction"/>
    <property type="evidence" value="ECO:0007669"/>
    <property type="project" value="UniProtKB-KW"/>
</dbReference>
<dbReference type="PANTHER" id="PTHR32089">
    <property type="entry name" value="METHYL-ACCEPTING CHEMOTAXIS PROTEIN MCPB"/>
    <property type="match status" value="1"/>
</dbReference>
<reference evidence="11 12" key="1">
    <citation type="submission" date="2018-07" db="EMBL/GenBank/DDBJ databases">
        <title>Genomic Encyclopedia of Type Strains, Phase III (KMG-III): the genomes of soil and plant-associated and newly described type strains.</title>
        <authorList>
            <person name="Whitman W."/>
        </authorList>
    </citation>
    <scope>NUCLEOTIDE SEQUENCE [LARGE SCALE GENOMIC DNA]</scope>
    <source>
        <strain evidence="11 12">CECT 8488</strain>
    </source>
</reference>
<evidence type="ECO:0000259" key="9">
    <source>
        <dbReference type="PROSITE" id="PS50192"/>
    </source>
</evidence>
<dbReference type="Pfam" id="PF00672">
    <property type="entry name" value="HAMP"/>
    <property type="match status" value="1"/>
</dbReference>
<dbReference type="PANTHER" id="PTHR32089:SF112">
    <property type="entry name" value="LYSOZYME-LIKE PROTEIN-RELATED"/>
    <property type="match status" value="1"/>
</dbReference>
<feature type="transmembrane region" description="Helical" evidence="7">
    <location>
        <begin position="7"/>
        <end position="29"/>
    </location>
</feature>
<dbReference type="PROSITE" id="PS50885">
    <property type="entry name" value="HAMP"/>
    <property type="match status" value="1"/>
</dbReference>
<dbReference type="InterPro" id="IPR038188">
    <property type="entry name" value="TorS_sensor_sf"/>
</dbReference>
<evidence type="ECO:0000313" key="11">
    <source>
        <dbReference type="EMBL" id="RED51059.1"/>
    </source>
</evidence>
<keyword evidence="12" id="KW-1185">Reference proteome</keyword>
<comment type="subcellular location">
    <subcellularLocation>
        <location evidence="1">Cell inner membrane</location>
        <topology evidence="1">Multi-pass membrane protein</topology>
    </subcellularLocation>
</comment>
<dbReference type="InterPro" id="IPR024478">
    <property type="entry name" value="HlyB_4HB_MCP"/>
</dbReference>
<feature type="domain" description="T-SNARE coiled-coil homology" evidence="9">
    <location>
        <begin position="611"/>
        <end position="673"/>
    </location>
</feature>
<feature type="domain" description="Methyl-accepting transducer" evidence="8">
    <location>
        <begin position="466"/>
        <end position="681"/>
    </location>
</feature>
<feature type="domain" description="HAMP" evidence="10">
    <location>
        <begin position="366"/>
        <end position="418"/>
    </location>
</feature>
<evidence type="ECO:0000256" key="2">
    <source>
        <dbReference type="ARBA" id="ARBA00022519"/>
    </source>
</evidence>
<evidence type="ECO:0000259" key="8">
    <source>
        <dbReference type="PROSITE" id="PS50111"/>
    </source>
</evidence>
<evidence type="ECO:0000313" key="12">
    <source>
        <dbReference type="Proteomes" id="UP000256845"/>
    </source>
</evidence>
<comment type="caution">
    <text evidence="11">The sequence shown here is derived from an EMBL/GenBank/DDBJ whole genome shotgun (WGS) entry which is preliminary data.</text>
</comment>
<evidence type="ECO:0000256" key="7">
    <source>
        <dbReference type="SAM" id="Phobius"/>
    </source>
</evidence>
<dbReference type="PROSITE" id="PS50192">
    <property type="entry name" value="T_SNARE"/>
    <property type="match status" value="1"/>
</dbReference>
<organism evidence="11 12">
    <name type="scientific">Aestuariispira insulae</name>
    <dbReference type="NCBI Taxonomy" id="1461337"/>
    <lineage>
        <taxon>Bacteria</taxon>
        <taxon>Pseudomonadati</taxon>
        <taxon>Pseudomonadota</taxon>
        <taxon>Alphaproteobacteria</taxon>
        <taxon>Rhodospirillales</taxon>
        <taxon>Kiloniellaceae</taxon>
        <taxon>Aestuariispira</taxon>
    </lineage>
</organism>
<evidence type="ECO:0000259" key="10">
    <source>
        <dbReference type="PROSITE" id="PS50885"/>
    </source>
</evidence>
<feature type="transmembrane region" description="Helical" evidence="7">
    <location>
        <begin position="344"/>
        <end position="364"/>
    </location>
</feature>
<evidence type="ECO:0000256" key="3">
    <source>
        <dbReference type="ARBA" id="ARBA00023224"/>
    </source>
</evidence>
<dbReference type="EMBL" id="QRDW01000004">
    <property type="protein sequence ID" value="RED51059.1"/>
    <property type="molecule type" value="Genomic_DNA"/>
</dbReference>
<dbReference type="InterPro" id="IPR004089">
    <property type="entry name" value="MCPsignal_dom"/>
</dbReference>
<keyword evidence="2" id="KW-0997">Cell inner membrane</keyword>
<protein>
    <submittedName>
        <fullName evidence="11">Methyl-accepting chemotaxis protein</fullName>
    </submittedName>
</protein>
<keyword evidence="2" id="KW-1003">Cell membrane</keyword>
<dbReference type="PROSITE" id="PS50111">
    <property type="entry name" value="CHEMOTAXIS_TRANSDUC_2"/>
    <property type="match status" value="1"/>
</dbReference>
<keyword evidence="7" id="KW-0812">Transmembrane</keyword>
<dbReference type="AlphaFoldDB" id="A0A3D9HNK8"/>
<keyword evidence="7" id="KW-0472">Membrane</keyword>
<dbReference type="Gene3D" id="1.20.58.920">
    <property type="match status" value="1"/>
</dbReference>
<dbReference type="Pfam" id="PF12729">
    <property type="entry name" value="4HB_MCP_1"/>
    <property type="match status" value="1"/>
</dbReference>
<evidence type="ECO:0000256" key="4">
    <source>
        <dbReference type="ARBA" id="ARBA00029447"/>
    </source>
</evidence>
<evidence type="ECO:0000256" key="6">
    <source>
        <dbReference type="SAM" id="Coils"/>
    </source>
</evidence>
<name>A0A3D9HNK8_9PROT</name>
<dbReference type="Pfam" id="PF00015">
    <property type="entry name" value="MCPsignal"/>
    <property type="match status" value="1"/>
</dbReference>
<dbReference type="SUPFAM" id="SSF58104">
    <property type="entry name" value="Methyl-accepting chemotaxis protein (MCP) signaling domain"/>
    <property type="match status" value="1"/>
</dbReference>
<feature type="coiled-coil region" evidence="6">
    <location>
        <begin position="416"/>
        <end position="473"/>
    </location>
</feature>
<dbReference type="OrthoDB" id="8476854at2"/>
<dbReference type="Gene3D" id="1.10.287.950">
    <property type="entry name" value="Methyl-accepting chemotaxis protein"/>
    <property type="match status" value="1"/>
</dbReference>
<sequence>MSVKGKLIASFAAITLLAVFVGGVGLFAFKQIETTFTEIVEVRLPEMKLAQKLSGYSQAVISTAPLMLSATNIEEKDAIYESMDEIIDHLFDTTEELRAQVGDTEEIAQIDGFVQQLANSVDDMDASLGELIDARTALDSQLGSLKKTTTDYQKTLSILERFSAGGIQSTSDRSKQLQVQAEKDPVVLEEKGKQAAEILFQMTKAVSDQAPIQKLKELGDKFSSVMLQAATETDPERVRISTGRAEIVIKDIPNHLGTFNDRVKETYTKHAKTFQDLSKGDQSIPALRITIIEAEATLKDQFSTARDFATRLNDNVFSVLTASEEAIDVSQQGARTNMDLMSKVILAAMAGSAVVSVIILWVVVMRNLLRRLALLQNSMTELSEGNMEAAIPTGARDELGAMASTVEVFRDNALQVKRLEEEQKEQERIAQEEKRKSMQKLANEFQSSVGGVLEQVNQAIVNMREEANAMLSTAEHTNSEANAVNSASSSASENVQAVATAAEQLSASISEISGQVSQAARTASDAVTESEKSNAMVQELAKSAEKVGEVVQLISDIAEQTNLLALNATIEAARAGDAGKGFAVVANEVKSLASQTANATEEISQQMTGIQNATGQAVTSIKGIGAVISRINEISTGISAAVEEQGAATNEIAGSVQQAAMGTDNVTASIGNVTEAAGKTGNSARHVLELANKANEQVSALRSQVDQFLNNIRAS</sequence>
<proteinExistence type="inferred from homology"/>
<dbReference type="InterPro" id="IPR003660">
    <property type="entry name" value="HAMP_dom"/>
</dbReference>
<dbReference type="Gene3D" id="6.10.340.10">
    <property type="match status" value="1"/>
</dbReference>
<dbReference type="InterPro" id="IPR000727">
    <property type="entry name" value="T_SNARE_dom"/>
</dbReference>
<keyword evidence="6" id="KW-0175">Coiled coil</keyword>
<dbReference type="SMART" id="SM00304">
    <property type="entry name" value="HAMP"/>
    <property type="match status" value="1"/>
</dbReference>
<keyword evidence="3 5" id="KW-0807">Transducer</keyword>
<dbReference type="RefSeq" id="WP_115936839.1">
    <property type="nucleotide sequence ID" value="NZ_QRDW01000004.1"/>
</dbReference>
<dbReference type="GO" id="GO:0005886">
    <property type="term" value="C:plasma membrane"/>
    <property type="evidence" value="ECO:0007669"/>
    <property type="project" value="UniProtKB-SubCell"/>
</dbReference>
<dbReference type="SMART" id="SM00283">
    <property type="entry name" value="MA"/>
    <property type="match status" value="1"/>
</dbReference>
<gene>
    <name evidence="11" type="ORF">DFP90_104337</name>
</gene>
<accession>A0A3D9HNK8</accession>
<evidence type="ECO:0000256" key="5">
    <source>
        <dbReference type="PROSITE-ProRule" id="PRU00284"/>
    </source>
</evidence>